<protein>
    <recommendedName>
        <fullName evidence="3">DUF659 domain-containing protein</fullName>
    </recommendedName>
</protein>
<accession>A0A5C3MV13</accession>
<keyword evidence="2" id="KW-1185">Reference proteome</keyword>
<dbReference type="AlphaFoldDB" id="A0A5C3MV13"/>
<evidence type="ECO:0008006" key="3">
    <source>
        <dbReference type="Google" id="ProtNLM"/>
    </source>
</evidence>
<reference evidence="1 2" key="1">
    <citation type="journal article" date="2019" name="Nat. Ecol. Evol.">
        <title>Megaphylogeny resolves global patterns of mushroom evolution.</title>
        <authorList>
            <person name="Varga T."/>
            <person name="Krizsan K."/>
            <person name="Foldi C."/>
            <person name="Dima B."/>
            <person name="Sanchez-Garcia M."/>
            <person name="Sanchez-Ramirez S."/>
            <person name="Szollosi G.J."/>
            <person name="Szarkandi J.G."/>
            <person name="Papp V."/>
            <person name="Albert L."/>
            <person name="Andreopoulos W."/>
            <person name="Angelini C."/>
            <person name="Antonin V."/>
            <person name="Barry K.W."/>
            <person name="Bougher N.L."/>
            <person name="Buchanan P."/>
            <person name="Buyck B."/>
            <person name="Bense V."/>
            <person name="Catcheside P."/>
            <person name="Chovatia M."/>
            <person name="Cooper J."/>
            <person name="Damon W."/>
            <person name="Desjardin D."/>
            <person name="Finy P."/>
            <person name="Geml J."/>
            <person name="Haridas S."/>
            <person name="Hughes K."/>
            <person name="Justo A."/>
            <person name="Karasinski D."/>
            <person name="Kautmanova I."/>
            <person name="Kiss B."/>
            <person name="Kocsube S."/>
            <person name="Kotiranta H."/>
            <person name="LaButti K.M."/>
            <person name="Lechner B.E."/>
            <person name="Liimatainen K."/>
            <person name="Lipzen A."/>
            <person name="Lukacs Z."/>
            <person name="Mihaltcheva S."/>
            <person name="Morgado L.N."/>
            <person name="Niskanen T."/>
            <person name="Noordeloos M.E."/>
            <person name="Ohm R.A."/>
            <person name="Ortiz-Santana B."/>
            <person name="Ovrebo C."/>
            <person name="Racz N."/>
            <person name="Riley R."/>
            <person name="Savchenko A."/>
            <person name="Shiryaev A."/>
            <person name="Soop K."/>
            <person name="Spirin V."/>
            <person name="Szebenyi C."/>
            <person name="Tomsovsky M."/>
            <person name="Tulloss R.E."/>
            <person name="Uehling J."/>
            <person name="Grigoriev I.V."/>
            <person name="Vagvolgyi C."/>
            <person name="Papp T."/>
            <person name="Martin F.M."/>
            <person name="Miettinen O."/>
            <person name="Hibbett D.S."/>
            <person name="Nagy L.G."/>
        </authorList>
    </citation>
    <scope>NUCLEOTIDE SEQUENCE [LARGE SCALE GENOMIC DNA]</scope>
    <source>
        <strain evidence="1 2">OMC1185</strain>
    </source>
</reference>
<organism evidence="1 2">
    <name type="scientific">Heliocybe sulcata</name>
    <dbReference type="NCBI Taxonomy" id="5364"/>
    <lineage>
        <taxon>Eukaryota</taxon>
        <taxon>Fungi</taxon>
        <taxon>Dikarya</taxon>
        <taxon>Basidiomycota</taxon>
        <taxon>Agaricomycotina</taxon>
        <taxon>Agaricomycetes</taxon>
        <taxon>Gloeophyllales</taxon>
        <taxon>Gloeophyllaceae</taxon>
        <taxon>Heliocybe</taxon>
    </lineage>
</organism>
<proteinExistence type="predicted"/>
<name>A0A5C3MV13_9AGAM</name>
<evidence type="ECO:0000313" key="2">
    <source>
        <dbReference type="Proteomes" id="UP000305948"/>
    </source>
</evidence>
<dbReference type="OrthoDB" id="3228311at2759"/>
<sequence length="58" mass="6622">LARAFQNMLVDYGLEEKILSFNGDNATSNDTQTDALHRAKNSFHKANRVRCFNHTINL</sequence>
<feature type="non-terminal residue" evidence="1">
    <location>
        <position position="58"/>
    </location>
</feature>
<dbReference type="Proteomes" id="UP000305948">
    <property type="component" value="Unassembled WGS sequence"/>
</dbReference>
<gene>
    <name evidence="1" type="ORF">OE88DRAFT_1613908</name>
</gene>
<evidence type="ECO:0000313" key="1">
    <source>
        <dbReference type="EMBL" id="TFK48642.1"/>
    </source>
</evidence>
<feature type="non-terminal residue" evidence="1">
    <location>
        <position position="1"/>
    </location>
</feature>
<dbReference type="EMBL" id="ML213518">
    <property type="protein sequence ID" value="TFK48642.1"/>
    <property type="molecule type" value="Genomic_DNA"/>
</dbReference>